<protein>
    <recommendedName>
        <fullName evidence="1">TLDc domain-containing protein</fullName>
    </recommendedName>
</protein>
<dbReference type="InterPro" id="IPR006571">
    <property type="entry name" value="TLDc_dom"/>
</dbReference>
<proteinExistence type="predicted"/>
<dbReference type="PANTHER" id="PTHR23354">
    <property type="entry name" value="NUCLEOLAR PROTEIN 7/ESTROGEN RECEPTOR COACTIVATOR-RELATED"/>
    <property type="match status" value="1"/>
</dbReference>
<feature type="domain" description="TLDc" evidence="1">
    <location>
        <begin position="45"/>
        <end position="214"/>
    </location>
</feature>
<sequence>MKETFDQKLKISELENKNSFPSWWNSSYGPWNPSWGYHNFAFPESILLNPHFYQLIQSWLPSPRLWTLLYRASRDGYTASQFHSRCNNSGPTITIFKSSSNLFGGYNPNNWTSSGGYQNGGGSFIFTLVNPRGNPPTVFRWKTSSGHGPYDDASRHANFGGGHDIYICDNPHSSASSYTNFPCSYEDTLGFGQATFTGAYNGWCVNEIEVFRVN</sequence>
<dbReference type="EMBL" id="GIBP01007655">
    <property type="protein sequence ID" value="NDV36624.1"/>
    <property type="molecule type" value="Transcribed_RNA"/>
</dbReference>
<evidence type="ECO:0000313" key="2">
    <source>
        <dbReference type="EMBL" id="NDV36624.1"/>
    </source>
</evidence>
<reference evidence="2" key="1">
    <citation type="journal article" date="2020" name="J. Eukaryot. Microbiol.">
        <title>De novo Sequencing, Assembly and Annotation of the Transcriptome for the Free-Living Testate Amoeba Arcella intermedia.</title>
        <authorList>
            <person name="Ribeiro G.M."/>
            <person name="Porfirio-Sousa A.L."/>
            <person name="Maurer-Alcala X.X."/>
            <person name="Katz L.A."/>
            <person name="Lahr D.J.G."/>
        </authorList>
    </citation>
    <scope>NUCLEOTIDE SEQUENCE</scope>
</reference>
<dbReference type="Pfam" id="PF07534">
    <property type="entry name" value="TLD"/>
    <property type="match status" value="1"/>
</dbReference>
<organism evidence="2">
    <name type="scientific">Arcella intermedia</name>
    <dbReference type="NCBI Taxonomy" id="1963864"/>
    <lineage>
        <taxon>Eukaryota</taxon>
        <taxon>Amoebozoa</taxon>
        <taxon>Tubulinea</taxon>
        <taxon>Elardia</taxon>
        <taxon>Arcellinida</taxon>
        <taxon>Sphaerothecina</taxon>
        <taxon>Arcellidae</taxon>
        <taxon>Arcella</taxon>
    </lineage>
</organism>
<accession>A0A6B2LI35</accession>
<dbReference type="SMART" id="SM00584">
    <property type="entry name" value="TLDc"/>
    <property type="match status" value="1"/>
</dbReference>
<evidence type="ECO:0000259" key="1">
    <source>
        <dbReference type="PROSITE" id="PS51886"/>
    </source>
</evidence>
<dbReference type="AlphaFoldDB" id="A0A6B2LI35"/>
<name>A0A6B2LI35_9EUKA</name>
<dbReference type="PROSITE" id="PS51886">
    <property type="entry name" value="TLDC"/>
    <property type="match status" value="1"/>
</dbReference>